<dbReference type="GO" id="GO:0031405">
    <property type="term" value="F:lipoic acid binding"/>
    <property type="evidence" value="ECO:0007669"/>
    <property type="project" value="TreeGrafter"/>
</dbReference>
<evidence type="ECO:0000256" key="9">
    <source>
        <dbReference type="ARBA" id="ARBA00052761"/>
    </source>
</evidence>
<dbReference type="InterPro" id="IPR011053">
    <property type="entry name" value="Single_hybrid_motif"/>
</dbReference>
<name>A0AA41YND4_9PROT</name>
<dbReference type="PROSITE" id="PS00189">
    <property type="entry name" value="LIPOYL"/>
    <property type="match status" value="1"/>
</dbReference>
<dbReference type="Pfam" id="PF00364">
    <property type="entry name" value="Biotin_lipoyl"/>
    <property type="match status" value="1"/>
</dbReference>
<dbReference type="AlphaFoldDB" id="A0AA41YND4"/>
<dbReference type="FunFam" id="3.30.559.10:FF:000007">
    <property type="entry name" value="Dihydrolipoamide acetyltransferase component of pyruvate dehydrogenase complex"/>
    <property type="match status" value="1"/>
</dbReference>
<dbReference type="EC" id="2.3.1.-" evidence="10"/>
<gene>
    <name evidence="13" type="ORF">OL599_11815</name>
</gene>
<dbReference type="InterPro" id="IPR003016">
    <property type="entry name" value="2-oxoA_DH_lipoyl-BS"/>
</dbReference>
<dbReference type="SUPFAM" id="SSF47005">
    <property type="entry name" value="Peripheral subunit-binding domain of 2-oxo acid dehydrogenase complex"/>
    <property type="match status" value="1"/>
</dbReference>
<organism evidence="13 14">
    <name type="scientific">Limobrevibacterium gyesilva</name>
    <dbReference type="NCBI Taxonomy" id="2991712"/>
    <lineage>
        <taxon>Bacteria</taxon>
        <taxon>Pseudomonadati</taxon>
        <taxon>Pseudomonadota</taxon>
        <taxon>Alphaproteobacteria</taxon>
        <taxon>Acetobacterales</taxon>
        <taxon>Acetobacteraceae</taxon>
        <taxon>Limobrevibacterium</taxon>
    </lineage>
</organism>
<reference evidence="13" key="1">
    <citation type="submission" date="2022-09" db="EMBL/GenBank/DDBJ databases">
        <title>Rhodovastum sp. nov. RN2-1 isolated from soil in Seongnam, South Korea.</title>
        <authorList>
            <person name="Le N.T."/>
        </authorList>
    </citation>
    <scope>NUCLEOTIDE SEQUENCE</scope>
    <source>
        <strain evidence="13">RN2-1</strain>
    </source>
</reference>
<evidence type="ECO:0000256" key="3">
    <source>
        <dbReference type="ARBA" id="ARBA00005145"/>
    </source>
</evidence>
<evidence type="ECO:0000256" key="7">
    <source>
        <dbReference type="ARBA" id="ARBA00022823"/>
    </source>
</evidence>
<evidence type="ECO:0000256" key="10">
    <source>
        <dbReference type="RuleBase" id="RU003423"/>
    </source>
</evidence>
<protein>
    <recommendedName>
        <fullName evidence="10">Dihydrolipoamide acetyltransferase component of pyruvate dehydrogenase complex</fullName>
        <ecNumber evidence="10">2.3.1.-</ecNumber>
    </recommendedName>
</protein>
<dbReference type="Gene3D" id="3.30.559.10">
    <property type="entry name" value="Chloramphenicol acetyltransferase-like domain"/>
    <property type="match status" value="1"/>
</dbReference>
<evidence type="ECO:0000256" key="2">
    <source>
        <dbReference type="ARBA" id="ARBA00004052"/>
    </source>
</evidence>
<dbReference type="PROSITE" id="PS51826">
    <property type="entry name" value="PSBD"/>
    <property type="match status" value="1"/>
</dbReference>
<dbReference type="InterPro" id="IPR050743">
    <property type="entry name" value="2-oxoacid_DH_E2_comp"/>
</dbReference>
<dbReference type="InterPro" id="IPR004167">
    <property type="entry name" value="PSBD"/>
</dbReference>
<dbReference type="Pfam" id="PF00198">
    <property type="entry name" value="2-oxoacid_dh"/>
    <property type="match status" value="1"/>
</dbReference>
<dbReference type="PANTHER" id="PTHR43178">
    <property type="entry name" value="DIHYDROLIPOAMIDE ACETYLTRANSFERASE COMPONENT OF PYRUVATE DEHYDROGENASE COMPLEX"/>
    <property type="match status" value="1"/>
</dbReference>
<dbReference type="SUPFAM" id="SSF51230">
    <property type="entry name" value="Single hybrid motif"/>
    <property type="match status" value="1"/>
</dbReference>
<dbReference type="GO" id="GO:0004149">
    <property type="term" value="F:dihydrolipoyllysine-residue succinyltransferase activity"/>
    <property type="evidence" value="ECO:0007669"/>
    <property type="project" value="UniProtKB-EC"/>
</dbReference>
<evidence type="ECO:0000313" key="14">
    <source>
        <dbReference type="Proteomes" id="UP001165679"/>
    </source>
</evidence>
<evidence type="ECO:0000256" key="5">
    <source>
        <dbReference type="ARBA" id="ARBA00011666"/>
    </source>
</evidence>
<dbReference type="CDD" id="cd06849">
    <property type="entry name" value="lipoyl_domain"/>
    <property type="match status" value="1"/>
</dbReference>
<dbReference type="InterPro" id="IPR036625">
    <property type="entry name" value="E3-bd_dom_sf"/>
</dbReference>
<evidence type="ECO:0000256" key="8">
    <source>
        <dbReference type="ARBA" id="ARBA00023315"/>
    </source>
</evidence>
<dbReference type="GO" id="GO:0005737">
    <property type="term" value="C:cytoplasm"/>
    <property type="evidence" value="ECO:0007669"/>
    <property type="project" value="TreeGrafter"/>
</dbReference>
<keyword evidence="7 10" id="KW-0450">Lipoyl</keyword>
<dbReference type="SUPFAM" id="SSF52777">
    <property type="entry name" value="CoA-dependent acyltransferases"/>
    <property type="match status" value="1"/>
</dbReference>
<comment type="similarity">
    <text evidence="4 10">Belongs to the 2-oxoacid dehydrogenase family.</text>
</comment>
<dbReference type="EMBL" id="JAPDNT010000007">
    <property type="protein sequence ID" value="MCW3475258.1"/>
    <property type="molecule type" value="Genomic_DNA"/>
</dbReference>
<comment type="pathway">
    <text evidence="3">Amino-acid degradation; L-lysine degradation via saccharopine pathway; glutaryl-CoA from L-lysine: step 6/6.</text>
</comment>
<dbReference type="InterPro" id="IPR001078">
    <property type="entry name" value="2-oxoacid_DH_actylTfrase"/>
</dbReference>
<comment type="function">
    <text evidence="2">E2 component of the 2-oxoglutarate dehydrogenase (OGDH) complex which catalyzes the second step in the conversion of 2-oxoglutarate to succinyl-CoA and CO(2).</text>
</comment>
<keyword evidence="14" id="KW-1185">Reference proteome</keyword>
<dbReference type="PANTHER" id="PTHR43178:SF5">
    <property type="entry name" value="LIPOAMIDE ACYLTRANSFERASE COMPONENT OF BRANCHED-CHAIN ALPHA-KETO ACID DEHYDROGENASE COMPLEX, MITOCHONDRIAL"/>
    <property type="match status" value="1"/>
</dbReference>
<comment type="subunit">
    <text evidence="5">Forms a 24-polypeptide structural core with octahedral symmetry. Part of the 2-oxoglutarate dehydrogenase (OGDH) complex composed of E1 (2-oxoglutarate dehydrogenase), E2 (dihydrolipoamide succinyltransferase) and E3 (dihydrolipoamide dehydrogenase); the complex contains multiple copies of the three enzymatic components (E1, E2 and E3).</text>
</comment>
<dbReference type="GO" id="GO:0016407">
    <property type="term" value="F:acetyltransferase activity"/>
    <property type="evidence" value="ECO:0007669"/>
    <property type="project" value="TreeGrafter"/>
</dbReference>
<comment type="catalytic activity">
    <reaction evidence="9">
        <text>N(6)-[(R)-dihydrolipoyl]-L-lysyl-[protein] + succinyl-CoA = N(6)-[(R)-S(8)-succinyldihydrolipoyl]-L-lysyl-[protein] + CoA</text>
        <dbReference type="Rhea" id="RHEA:15213"/>
        <dbReference type="Rhea" id="RHEA-COMP:10475"/>
        <dbReference type="Rhea" id="RHEA-COMP:20092"/>
        <dbReference type="ChEBI" id="CHEBI:57287"/>
        <dbReference type="ChEBI" id="CHEBI:57292"/>
        <dbReference type="ChEBI" id="CHEBI:83100"/>
        <dbReference type="ChEBI" id="CHEBI:83120"/>
        <dbReference type="EC" id="2.3.1.61"/>
    </reaction>
</comment>
<evidence type="ECO:0000313" key="13">
    <source>
        <dbReference type="EMBL" id="MCW3475258.1"/>
    </source>
</evidence>
<dbReference type="RefSeq" id="WP_264713949.1">
    <property type="nucleotide sequence ID" value="NZ_JAPDNT010000007.1"/>
</dbReference>
<keyword evidence="6 10" id="KW-0808">Transferase</keyword>
<evidence type="ECO:0000256" key="4">
    <source>
        <dbReference type="ARBA" id="ARBA00007317"/>
    </source>
</evidence>
<dbReference type="Gene3D" id="4.10.320.10">
    <property type="entry name" value="E3-binding domain"/>
    <property type="match status" value="1"/>
</dbReference>
<feature type="domain" description="Peripheral subunit-binding (PSBD)" evidence="12">
    <location>
        <begin position="125"/>
        <end position="162"/>
    </location>
</feature>
<reference evidence="13" key="2">
    <citation type="submission" date="2022-10" db="EMBL/GenBank/DDBJ databases">
        <authorList>
            <person name="Trinh H.N."/>
        </authorList>
    </citation>
    <scope>NUCLEOTIDE SEQUENCE</scope>
    <source>
        <strain evidence="13">RN2-1</strain>
    </source>
</reference>
<dbReference type="PROSITE" id="PS50968">
    <property type="entry name" value="BIOTINYL_LIPOYL"/>
    <property type="match status" value="1"/>
</dbReference>
<evidence type="ECO:0000259" key="12">
    <source>
        <dbReference type="PROSITE" id="PS51826"/>
    </source>
</evidence>
<dbReference type="Proteomes" id="UP001165679">
    <property type="component" value="Unassembled WGS sequence"/>
</dbReference>
<evidence type="ECO:0000256" key="1">
    <source>
        <dbReference type="ARBA" id="ARBA00001938"/>
    </source>
</evidence>
<evidence type="ECO:0000256" key="6">
    <source>
        <dbReference type="ARBA" id="ARBA00022679"/>
    </source>
</evidence>
<evidence type="ECO:0000259" key="11">
    <source>
        <dbReference type="PROSITE" id="PS50968"/>
    </source>
</evidence>
<accession>A0AA41YND4</accession>
<comment type="caution">
    <text evidence="13">The sequence shown here is derived from an EMBL/GenBank/DDBJ whole genome shotgun (WGS) entry which is preliminary data.</text>
</comment>
<sequence>MGRYVFKLPDVGEGIAEAEVVGWHVQVGATVAEDDPLVDVMTDKATVEIPSPRAGRVVAITGTPGDKIRVGAELVVLEVDGEGAAPEVAAPVVTAAAPEVARPAPERPPVASAAIPLRSPGAKPLASPAVRRRAQELGIALQFIAGTGPGGRIGHADLDAYGASGGRAPLSAGRARLEAVEEVKIIGLRRRIAERMQESKRRIPHYSYVEELDVTALEELRGHLNARHGAERPRLTLLPFLVRALVRAIPRFPQVNALFDDEAGILRRHAAVHMGIATQTPQGLMVPVVRHAEALDLWEAASEIARLANAAREGKAPRDALSGSTITITSLGPIGGIVTTPVINLPEVAIIGVNRIVERPVVRDGQIVVRKMMNLSCSFDHRVVDGWDAAQFVQELKALLEQPATLFVE</sequence>
<keyword evidence="8 10" id="KW-0012">Acyltransferase</keyword>
<dbReference type="InterPro" id="IPR023213">
    <property type="entry name" value="CAT-like_dom_sf"/>
</dbReference>
<dbReference type="InterPro" id="IPR000089">
    <property type="entry name" value="Biotin_lipoyl"/>
</dbReference>
<feature type="domain" description="Lipoyl-binding" evidence="11">
    <location>
        <begin position="3"/>
        <end position="78"/>
    </location>
</feature>
<proteinExistence type="inferred from homology"/>
<dbReference type="Gene3D" id="2.40.50.100">
    <property type="match status" value="1"/>
</dbReference>
<comment type="cofactor">
    <cofactor evidence="1 10">
        <name>(R)-lipoate</name>
        <dbReference type="ChEBI" id="CHEBI:83088"/>
    </cofactor>
</comment>
<dbReference type="Pfam" id="PF02817">
    <property type="entry name" value="E3_binding"/>
    <property type="match status" value="1"/>
</dbReference>